<evidence type="ECO:0000313" key="1">
    <source>
        <dbReference type="EMBL" id="KAI4836563.1"/>
    </source>
</evidence>
<evidence type="ECO:0000313" key="2">
    <source>
        <dbReference type="Proteomes" id="UP001056978"/>
    </source>
</evidence>
<protein>
    <submittedName>
        <fullName evidence="1">Uncharacterized protein</fullName>
    </submittedName>
</protein>
<reference evidence="1" key="1">
    <citation type="submission" date="2022-06" db="EMBL/GenBank/DDBJ databases">
        <title>The First Complete Genome of the Simian Malaria Parasite Plasmodium brasilianum.</title>
        <authorList>
            <person name="Bajic M."/>
            <person name="Ravishankar S."/>
        </authorList>
    </citation>
    <scope>NUCLEOTIDE SEQUENCE</scope>
    <source>
        <strain evidence="1">Bolivian I</strain>
    </source>
</reference>
<name>A0ACB9Y5E9_PLABR</name>
<comment type="caution">
    <text evidence="1">The sequence shown here is derived from an EMBL/GenBank/DDBJ whole genome shotgun (WGS) entry which is preliminary data.</text>
</comment>
<sequence>MNCINQNETKQREAKNGKNTDRITIKLKKYVALKLLHSRNVSSSNNDNNNDNNDDSDSDSNTTNIIIIILLG</sequence>
<dbReference type="EMBL" id="CM043780">
    <property type="protein sequence ID" value="KAI4836563.1"/>
    <property type="molecule type" value="Genomic_DNA"/>
</dbReference>
<organism evidence="1 2">
    <name type="scientific">Plasmodium brasilianum</name>
    <dbReference type="NCBI Taxonomy" id="5824"/>
    <lineage>
        <taxon>Eukaryota</taxon>
        <taxon>Sar</taxon>
        <taxon>Alveolata</taxon>
        <taxon>Apicomplexa</taxon>
        <taxon>Aconoidasida</taxon>
        <taxon>Haemosporida</taxon>
        <taxon>Plasmodiidae</taxon>
        <taxon>Plasmodium</taxon>
        <taxon>Plasmodium (Plasmodium)</taxon>
    </lineage>
</organism>
<accession>A0ACB9Y5E9</accession>
<keyword evidence="2" id="KW-1185">Reference proteome</keyword>
<proteinExistence type="predicted"/>
<gene>
    <name evidence="1" type="ORF">MKS88_004361</name>
</gene>
<dbReference type="Proteomes" id="UP001056978">
    <property type="component" value="Chromosome 12"/>
</dbReference>